<dbReference type="Proteomes" id="UP000078113">
    <property type="component" value="Unassembled WGS sequence"/>
</dbReference>
<keyword evidence="3" id="KW-1185">Reference proteome</keyword>
<feature type="repeat" description="WD" evidence="1">
    <location>
        <begin position="125"/>
        <end position="150"/>
    </location>
</feature>
<dbReference type="InterPro" id="IPR036322">
    <property type="entry name" value="WD40_repeat_dom_sf"/>
</dbReference>
<protein>
    <submittedName>
        <fullName evidence="2">Uncharacterized protein</fullName>
    </submittedName>
</protein>
<dbReference type="EMBL" id="LWDG02000100">
    <property type="protein sequence ID" value="KAE8269298.1"/>
    <property type="molecule type" value="Genomic_DNA"/>
</dbReference>
<organism evidence="2 3">
    <name type="scientific">Tilletia walkeri</name>
    <dbReference type="NCBI Taxonomy" id="117179"/>
    <lineage>
        <taxon>Eukaryota</taxon>
        <taxon>Fungi</taxon>
        <taxon>Dikarya</taxon>
        <taxon>Basidiomycota</taxon>
        <taxon>Ustilaginomycotina</taxon>
        <taxon>Exobasidiomycetes</taxon>
        <taxon>Tilletiales</taxon>
        <taxon>Tilletiaceae</taxon>
        <taxon>Tilletia</taxon>
    </lineage>
</organism>
<dbReference type="AlphaFoldDB" id="A0A8X7T6H3"/>
<reference evidence="2" key="1">
    <citation type="submission" date="2016-04" db="EMBL/GenBank/DDBJ databases">
        <authorList>
            <person name="Nguyen H.D."/>
            <person name="Samba Siva P."/>
            <person name="Cullis J."/>
            <person name="Levesque C.A."/>
            <person name="Hambleton S."/>
        </authorList>
    </citation>
    <scope>NUCLEOTIDE SEQUENCE</scope>
    <source>
        <strain evidence="2">DAOMC 236422</strain>
    </source>
</reference>
<evidence type="ECO:0000313" key="3">
    <source>
        <dbReference type="Proteomes" id="UP000078113"/>
    </source>
</evidence>
<dbReference type="Pfam" id="PF00400">
    <property type="entry name" value="WD40"/>
    <property type="match status" value="2"/>
</dbReference>
<dbReference type="PROSITE" id="PS50082">
    <property type="entry name" value="WD_REPEATS_2"/>
    <property type="match status" value="1"/>
</dbReference>
<reference evidence="2" key="2">
    <citation type="journal article" date="2019" name="IMA Fungus">
        <title>Genome sequencing and comparison of five Tilletia species to identify candidate genes for the detection of regulated species infecting wheat.</title>
        <authorList>
            <person name="Nguyen H.D.T."/>
            <person name="Sultana T."/>
            <person name="Kesanakurti P."/>
            <person name="Hambleton S."/>
        </authorList>
    </citation>
    <scope>NUCLEOTIDE SEQUENCE</scope>
    <source>
        <strain evidence="2">DAOMC 236422</strain>
    </source>
</reference>
<evidence type="ECO:0000313" key="2">
    <source>
        <dbReference type="EMBL" id="KAE8269298.1"/>
    </source>
</evidence>
<comment type="caution">
    <text evidence="2">The sequence shown here is derived from an EMBL/GenBank/DDBJ whole genome shotgun (WGS) entry which is preliminary data.</text>
</comment>
<dbReference type="SMART" id="SM00320">
    <property type="entry name" value="WD40"/>
    <property type="match status" value="2"/>
</dbReference>
<proteinExistence type="predicted"/>
<dbReference type="InterPro" id="IPR015943">
    <property type="entry name" value="WD40/YVTN_repeat-like_dom_sf"/>
</dbReference>
<sequence>MYDTRGLVRSIRFDEQTRHRGAVLDIALPLAAGNEGGARSVVRSPSRMAQHLSDLGDLAATFVSAGEDGTVRLWAWPLEKSHGTLGAGALAGHIANNRKLPLWMGTVMDGAPLVPSEERRLPPSISKVAFSPVMGIIVAGSADGTLIVWSNLNVSRLVAAPAAAFGDAMTTSPTSNDAGIAEWREELQQIYGAVQLTRFSADSSRSPSQGETCRSHRNCCALYPACW</sequence>
<evidence type="ECO:0000256" key="1">
    <source>
        <dbReference type="PROSITE-ProRule" id="PRU00221"/>
    </source>
</evidence>
<dbReference type="InterPro" id="IPR001680">
    <property type="entry name" value="WD40_rpt"/>
</dbReference>
<dbReference type="SUPFAM" id="SSF50978">
    <property type="entry name" value="WD40 repeat-like"/>
    <property type="match status" value="1"/>
</dbReference>
<dbReference type="Gene3D" id="2.130.10.10">
    <property type="entry name" value="YVTN repeat-like/Quinoprotein amine dehydrogenase"/>
    <property type="match status" value="1"/>
</dbReference>
<accession>A0A8X7T6H3</accession>
<gene>
    <name evidence="2" type="ORF">A4X09_0g3047</name>
</gene>
<name>A0A8X7T6H3_9BASI</name>
<keyword evidence="1" id="KW-0853">WD repeat</keyword>